<keyword evidence="2" id="KW-1185">Reference proteome</keyword>
<proteinExistence type="predicted"/>
<protein>
    <submittedName>
        <fullName evidence="1">Uncharacterized protein</fullName>
    </submittedName>
</protein>
<gene>
    <name evidence="1" type="ORF">L2E82_24740</name>
</gene>
<evidence type="ECO:0000313" key="1">
    <source>
        <dbReference type="EMBL" id="KAI3752704.1"/>
    </source>
</evidence>
<name>A0ACB9E1B8_CICIN</name>
<dbReference type="Proteomes" id="UP001055811">
    <property type="component" value="Linkage Group LG04"/>
</dbReference>
<comment type="caution">
    <text evidence="1">The sequence shown here is derived from an EMBL/GenBank/DDBJ whole genome shotgun (WGS) entry which is preliminary data.</text>
</comment>
<reference evidence="1 2" key="2">
    <citation type="journal article" date="2022" name="Mol. Ecol. Resour.">
        <title>The genomes of chicory, endive, great burdock and yacon provide insights into Asteraceae paleo-polyploidization history and plant inulin production.</title>
        <authorList>
            <person name="Fan W."/>
            <person name="Wang S."/>
            <person name="Wang H."/>
            <person name="Wang A."/>
            <person name="Jiang F."/>
            <person name="Liu H."/>
            <person name="Zhao H."/>
            <person name="Xu D."/>
            <person name="Zhang Y."/>
        </authorList>
    </citation>
    <scope>NUCLEOTIDE SEQUENCE [LARGE SCALE GENOMIC DNA]</scope>
    <source>
        <strain evidence="2">cv. Punajuju</strain>
        <tissue evidence="1">Leaves</tissue>
    </source>
</reference>
<accession>A0ACB9E1B8</accession>
<organism evidence="1 2">
    <name type="scientific">Cichorium intybus</name>
    <name type="common">Chicory</name>
    <dbReference type="NCBI Taxonomy" id="13427"/>
    <lineage>
        <taxon>Eukaryota</taxon>
        <taxon>Viridiplantae</taxon>
        <taxon>Streptophyta</taxon>
        <taxon>Embryophyta</taxon>
        <taxon>Tracheophyta</taxon>
        <taxon>Spermatophyta</taxon>
        <taxon>Magnoliopsida</taxon>
        <taxon>eudicotyledons</taxon>
        <taxon>Gunneridae</taxon>
        <taxon>Pentapetalae</taxon>
        <taxon>asterids</taxon>
        <taxon>campanulids</taxon>
        <taxon>Asterales</taxon>
        <taxon>Asteraceae</taxon>
        <taxon>Cichorioideae</taxon>
        <taxon>Cichorieae</taxon>
        <taxon>Cichoriinae</taxon>
        <taxon>Cichorium</taxon>
    </lineage>
</organism>
<sequence length="78" mass="8335">MSPSCTFDLPLSSDQKITDFAKDRELQSLCRFDTENYRFFQGSMVFPVLPVADVQTVGGVGGVAVSVSGVAVGFAGRQ</sequence>
<evidence type="ECO:0000313" key="2">
    <source>
        <dbReference type="Proteomes" id="UP001055811"/>
    </source>
</evidence>
<dbReference type="EMBL" id="CM042012">
    <property type="protein sequence ID" value="KAI3752704.1"/>
    <property type="molecule type" value="Genomic_DNA"/>
</dbReference>
<reference evidence="2" key="1">
    <citation type="journal article" date="2022" name="Mol. Ecol. Resour.">
        <title>The genomes of chicory, endive, great burdock and yacon provide insights into Asteraceae palaeo-polyploidization history and plant inulin production.</title>
        <authorList>
            <person name="Fan W."/>
            <person name="Wang S."/>
            <person name="Wang H."/>
            <person name="Wang A."/>
            <person name="Jiang F."/>
            <person name="Liu H."/>
            <person name="Zhao H."/>
            <person name="Xu D."/>
            <person name="Zhang Y."/>
        </authorList>
    </citation>
    <scope>NUCLEOTIDE SEQUENCE [LARGE SCALE GENOMIC DNA]</scope>
    <source>
        <strain evidence="2">cv. Punajuju</strain>
    </source>
</reference>